<reference evidence="2" key="1">
    <citation type="submission" date="2016-10" db="EMBL/GenBank/DDBJ databases">
        <title>Sequence of Gallionella enrichment culture.</title>
        <authorList>
            <person name="Poehlein A."/>
            <person name="Muehling M."/>
            <person name="Daniel R."/>
        </authorList>
    </citation>
    <scope>NUCLEOTIDE SEQUENCE</scope>
</reference>
<feature type="domain" description="Nitroreductase" evidence="1">
    <location>
        <begin position="333"/>
        <end position="533"/>
    </location>
</feature>
<gene>
    <name evidence="2" type="ORF">GALL_20800</name>
</gene>
<dbReference type="AlphaFoldDB" id="A0A1J5TAF6"/>
<protein>
    <submittedName>
        <fullName evidence="2">Nitroreductase family protein</fullName>
    </submittedName>
</protein>
<comment type="caution">
    <text evidence="2">The sequence shown here is derived from an EMBL/GenBank/DDBJ whole genome shotgun (WGS) entry which is preliminary data.</text>
</comment>
<feature type="domain" description="Nitroreductase" evidence="1">
    <location>
        <begin position="114"/>
        <end position="236"/>
    </location>
</feature>
<accession>A0A1J5TAF6</accession>
<dbReference type="InterPro" id="IPR000415">
    <property type="entry name" value="Nitroreductase-like"/>
</dbReference>
<name>A0A1J5TAF6_9ZZZZ</name>
<dbReference type="Pfam" id="PF00881">
    <property type="entry name" value="Nitroreductase"/>
    <property type="match status" value="2"/>
</dbReference>
<sequence>MKPEPATTHASEATVRTYHQRTKHNFMAYAQGPDTLDWDAQPAPFRHFEQAPCVQLPDFSKSLQDPAILSALTRPFATLSDTISPLPYTLSTLGALLHLALGITAWKSYGPDRWAVRANPSSGNLHPIEAYVLVQGLHGLSDGVYHYSPDSHTLERRANIACEPDSTPMLKIGLTSAMWREAWKYGERAFRYCQLDTGHAVGALSYAAQTLGWSLTEQKHIGTEALAHLLGIDRSEDFPARRYPETEREEAEILLSVSFSSVATSIPQSITPVRWQGTASTIDAHPIYRWPVIEEVAIASRQTIAKVSAATTLPTSNTKATTANNPISTASVILGRRSAQRFDAGHVMPEQDFIAILEALLPNDSAPWNALSSPPRINLLLFVHRVEGFSSGLYLLTREPRLAAQLDSHLSQQFLREAVANVPPHLNLQLLTPAPAGELHRVARSLHCHQDIAANACFALGMLAEYDGVLTDNPSAYRGLHREAGLIGQVLYLQAEMVGLRGTGIGCFFDDPIHELFGLTDNTFQTIYHFTVGLALDDTRIENIPTSTLTTMQARTS</sequence>
<proteinExistence type="predicted"/>
<dbReference type="SUPFAM" id="SSF55469">
    <property type="entry name" value="FMN-dependent nitroreductase-like"/>
    <property type="match status" value="2"/>
</dbReference>
<dbReference type="GO" id="GO:0016491">
    <property type="term" value="F:oxidoreductase activity"/>
    <property type="evidence" value="ECO:0007669"/>
    <property type="project" value="InterPro"/>
</dbReference>
<evidence type="ECO:0000259" key="1">
    <source>
        <dbReference type="Pfam" id="PF00881"/>
    </source>
</evidence>
<dbReference type="NCBIfam" id="TIGR03605">
    <property type="entry name" value="antibiot_sagB"/>
    <property type="match status" value="1"/>
</dbReference>
<dbReference type="EMBL" id="MLJW01000004">
    <property type="protein sequence ID" value="OIR17858.1"/>
    <property type="molecule type" value="Genomic_DNA"/>
</dbReference>
<dbReference type="Gene3D" id="3.40.109.10">
    <property type="entry name" value="NADH Oxidase"/>
    <property type="match status" value="2"/>
</dbReference>
<dbReference type="InterPro" id="IPR029479">
    <property type="entry name" value="Nitroreductase"/>
</dbReference>
<dbReference type="InterPro" id="IPR020051">
    <property type="entry name" value="SagB-type_dehydrogenase"/>
</dbReference>
<dbReference type="PANTHER" id="PTHR42741">
    <property type="entry name" value="NITROREDUCTASE FAMILY PROTEIN"/>
    <property type="match status" value="1"/>
</dbReference>
<dbReference type="CDD" id="cd02142">
    <property type="entry name" value="McbC_SagB-like_oxidoreductase"/>
    <property type="match status" value="1"/>
</dbReference>
<dbReference type="PANTHER" id="PTHR42741:SF3">
    <property type="entry name" value="NITROREDUCTASE FAMILY PROTEIN"/>
    <property type="match status" value="1"/>
</dbReference>
<organism evidence="2">
    <name type="scientific">mine drainage metagenome</name>
    <dbReference type="NCBI Taxonomy" id="410659"/>
    <lineage>
        <taxon>unclassified sequences</taxon>
        <taxon>metagenomes</taxon>
        <taxon>ecological metagenomes</taxon>
    </lineage>
</organism>
<evidence type="ECO:0000313" key="2">
    <source>
        <dbReference type="EMBL" id="OIR17858.1"/>
    </source>
</evidence>